<feature type="compositionally biased region" description="Polar residues" evidence="7">
    <location>
        <begin position="88"/>
        <end position="108"/>
    </location>
</feature>
<dbReference type="PROSITE" id="PS51032">
    <property type="entry name" value="AP2_ERF"/>
    <property type="match status" value="2"/>
</dbReference>
<feature type="region of interest" description="Disordered" evidence="7">
    <location>
        <begin position="778"/>
        <end position="809"/>
    </location>
</feature>
<dbReference type="FunFam" id="3.30.730.10:FF:000003">
    <property type="entry name" value="AP2-like ethylene-responsive transcription factor ANT"/>
    <property type="match status" value="1"/>
</dbReference>
<evidence type="ECO:0000313" key="10">
    <source>
        <dbReference type="Proteomes" id="UP001605036"/>
    </source>
</evidence>
<dbReference type="GO" id="GO:0005634">
    <property type="term" value="C:nucleus"/>
    <property type="evidence" value="ECO:0007669"/>
    <property type="project" value="UniProtKB-SubCell"/>
</dbReference>
<evidence type="ECO:0000256" key="5">
    <source>
        <dbReference type="ARBA" id="ARBA00023163"/>
    </source>
</evidence>
<feature type="compositionally biased region" description="Basic and acidic residues" evidence="7">
    <location>
        <begin position="69"/>
        <end position="80"/>
    </location>
</feature>
<dbReference type="Pfam" id="PF00847">
    <property type="entry name" value="AP2"/>
    <property type="match status" value="2"/>
</dbReference>
<protein>
    <recommendedName>
        <fullName evidence="8">AP2/ERF domain-containing protein</fullName>
    </recommendedName>
</protein>
<dbReference type="SUPFAM" id="SSF54171">
    <property type="entry name" value="DNA-binding domain"/>
    <property type="match status" value="2"/>
</dbReference>
<feature type="compositionally biased region" description="Low complexity" evidence="7">
    <location>
        <begin position="231"/>
        <end position="242"/>
    </location>
</feature>
<dbReference type="CDD" id="cd00018">
    <property type="entry name" value="AP2"/>
    <property type="match status" value="2"/>
</dbReference>
<gene>
    <name evidence="9" type="ORF">R1flu_028996</name>
</gene>
<dbReference type="EMBL" id="JBHFFA010000008">
    <property type="protein sequence ID" value="KAL2610423.1"/>
    <property type="molecule type" value="Genomic_DNA"/>
</dbReference>
<reference evidence="9 10" key="1">
    <citation type="submission" date="2024-09" db="EMBL/GenBank/DDBJ databases">
        <title>Chromosome-scale assembly of Riccia fluitans.</title>
        <authorList>
            <person name="Paukszto L."/>
            <person name="Sawicki J."/>
            <person name="Karawczyk K."/>
            <person name="Piernik-Szablinska J."/>
            <person name="Szczecinska M."/>
            <person name="Mazdziarz M."/>
        </authorList>
    </citation>
    <scope>NUCLEOTIDE SEQUENCE [LARGE SCALE GENOMIC DNA]</scope>
    <source>
        <strain evidence="9">Rf_01</strain>
        <tissue evidence="9">Aerial parts of the thallus</tissue>
    </source>
</reference>
<feature type="compositionally biased region" description="Acidic residues" evidence="7">
    <location>
        <begin position="588"/>
        <end position="597"/>
    </location>
</feature>
<feature type="region of interest" description="Disordered" evidence="7">
    <location>
        <begin position="693"/>
        <end position="726"/>
    </location>
</feature>
<evidence type="ECO:0000259" key="8">
    <source>
        <dbReference type="PROSITE" id="PS51032"/>
    </source>
</evidence>
<feature type="region of interest" description="Disordered" evidence="7">
    <location>
        <begin position="581"/>
        <end position="615"/>
    </location>
</feature>
<keyword evidence="4" id="KW-0238">DNA-binding</keyword>
<feature type="compositionally biased region" description="Polar residues" evidence="7">
    <location>
        <begin position="798"/>
        <end position="809"/>
    </location>
</feature>
<feature type="region of interest" description="Disordered" evidence="7">
    <location>
        <begin position="153"/>
        <end position="180"/>
    </location>
</feature>
<feature type="compositionally biased region" description="Gly residues" evidence="7">
    <location>
        <begin position="282"/>
        <end position="303"/>
    </location>
</feature>
<evidence type="ECO:0000256" key="3">
    <source>
        <dbReference type="ARBA" id="ARBA00023015"/>
    </source>
</evidence>
<dbReference type="AlphaFoldDB" id="A0ABD1XSC3"/>
<evidence type="ECO:0000256" key="7">
    <source>
        <dbReference type="SAM" id="MobiDB-lite"/>
    </source>
</evidence>
<proteinExistence type="predicted"/>
<comment type="subcellular location">
    <subcellularLocation>
        <location evidence="1">Nucleus</location>
    </subcellularLocation>
</comment>
<keyword evidence="5" id="KW-0804">Transcription</keyword>
<evidence type="ECO:0000313" key="9">
    <source>
        <dbReference type="EMBL" id="KAL2610423.1"/>
    </source>
</evidence>
<evidence type="ECO:0000256" key="6">
    <source>
        <dbReference type="ARBA" id="ARBA00023242"/>
    </source>
</evidence>
<keyword evidence="6" id="KW-0539">Nucleus</keyword>
<dbReference type="FunFam" id="3.30.730.10:FF:000002">
    <property type="entry name" value="AP2-like ethylene-responsive transcription factor"/>
    <property type="match status" value="1"/>
</dbReference>
<feature type="compositionally biased region" description="Low complexity" evidence="7">
    <location>
        <begin position="305"/>
        <end position="318"/>
    </location>
</feature>
<feature type="region of interest" description="Disordered" evidence="7">
    <location>
        <begin position="630"/>
        <end position="660"/>
    </location>
</feature>
<feature type="compositionally biased region" description="Low complexity" evidence="7">
    <location>
        <begin position="693"/>
        <end position="703"/>
    </location>
</feature>
<feature type="compositionally biased region" description="Basic and acidic residues" evidence="7">
    <location>
        <begin position="363"/>
        <end position="373"/>
    </location>
</feature>
<feature type="compositionally biased region" description="Low complexity" evidence="7">
    <location>
        <begin position="325"/>
        <end position="341"/>
    </location>
</feature>
<organism evidence="9 10">
    <name type="scientific">Riccia fluitans</name>
    <dbReference type="NCBI Taxonomy" id="41844"/>
    <lineage>
        <taxon>Eukaryota</taxon>
        <taxon>Viridiplantae</taxon>
        <taxon>Streptophyta</taxon>
        <taxon>Embryophyta</taxon>
        <taxon>Marchantiophyta</taxon>
        <taxon>Marchantiopsida</taxon>
        <taxon>Marchantiidae</taxon>
        <taxon>Marchantiales</taxon>
        <taxon>Ricciaceae</taxon>
        <taxon>Riccia</taxon>
    </lineage>
</organism>
<feature type="region of interest" description="Disordered" evidence="7">
    <location>
        <begin position="39"/>
        <end position="108"/>
    </location>
</feature>
<feature type="domain" description="AP2/ERF" evidence="8">
    <location>
        <begin position="484"/>
        <end position="542"/>
    </location>
</feature>
<dbReference type="PRINTS" id="PR00367">
    <property type="entry name" value="ETHRSPELEMNT"/>
</dbReference>
<keyword evidence="2" id="KW-0677">Repeat</keyword>
<name>A0ABD1XSC3_9MARC</name>
<comment type="caution">
    <text evidence="9">The sequence shown here is derived from an EMBL/GenBank/DDBJ whole genome shotgun (WGS) entry which is preliminary data.</text>
</comment>
<dbReference type="Proteomes" id="UP001605036">
    <property type="component" value="Unassembled WGS sequence"/>
</dbReference>
<dbReference type="InterPro" id="IPR016177">
    <property type="entry name" value="DNA-bd_dom_sf"/>
</dbReference>
<keyword evidence="10" id="KW-1185">Reference proteome</keyword>
<feature type="region of interest" description="Disordered" evidence="7">
    <location>
        <begin position="281"/>
        <end position="374"/>
    </location>
</feature>
<dbReference type="PANTHER" id="PTHR32467:SF90">
    <property type="entry name" value="AP2-LIKE ETHYLENE-RESPONSIVE TRANSCRIPTION FACTOR AIL1"/>
    <property type="match status" value="1"/>
</dbReference>
<accession>A0ABD1XSC3</accession>
<evidence type="ECO:0000256" key="4">
    <source>
        <dbReference type="ARBA" id="ARBA00023125"/>
    </source>
</evidence>
<dbReference type="PANTHER" id="PTHR32467">
    <property type="entry name" value="AP2-LIKE ETHYLENE-RESPONSIVE TRANSCRIPTION FACTOR"/>
    <property type="match status" value="1"/>
</dbReference>
<dbReference type="GO" id="GO:0003677">
    <property type="term" value="F:DNA binding"/>
    <property type="evidence" value="ECO:0007669"/>
    <property type="project" value="UniProtKB-KW"/>
</dbReference>
<evidence type="ECO:0000256" key="2">
    <source>
        <dbReference type="ARBA" id="ARBA00022737"/>
    </source>
</evidence>
<sequence length="839" mass="90130">MEAFSRSHSGDWAQLKTGHVQRPSQHLLNAELSWLVGGRAHSEQQAQTNNRQHPPYESVGGTTTSQSNKSDHDSGPKLEDFLGGASSLGGQYNTASSRTSDSQTHNNNSFENLYFRDINVNLSPYSGSTAANGAGGATQQERVNHVPPSFHAYGLQQRTDNNSAPQQPYDSHSRHNHTAASAGGVSLATGAADPTALCHPNVYAQNLLQVAFLDHHQHHHNHQGGGGDGGSSPSTSAPATAPADNMLQDCTLQLPHYQDSNLSALKTWLRHSHVAAAVVNVGNGGGPSQGETNIGGGGVGDKPGIGKPNNSSSPIPSIAAGLHHQSLSLSMSPGSQSNNSLAAAATSDSSPETRKRGAGTRAGSKEASPRKSIDTFGQRTSVFRGVTRHRWTGRYEAHLWDNSCRKEGQTRKGRQVYLGGYDKEEKAARAYDLAALKYWGPNTTINLPLQQYEKELEEMKNMTRQEYVASLRRKSSGFSRGASVYRGVTRHHQHGRWQARIGRVAGNKDLYLGTYSTQEEAAEAYDIAAIKFRGINAVTNFDISRYDTKRICGTAHNVVDEESPKMPGSSSCKEMAVMGILDQPGDPSVDDQTDDDTQSLQTGTTNSTSQLTDGLMSKPHLQDWQMLFHPHQQQQQQRSWDDPNQHQHHHHHQQQDVRTQTLVSDSLGHKFLQSPHGNMHSAVLRNLMGLSDSEAGGSESSGGILTGFHGSSSSPLMGEGGGSSGFPVGGVLNPKFLCREPRSEDVSSKSAGGGRQGSAAALSYDNVLQGDLSRHILFMPQGQSPPPPGGSTKSSSSYDNSTLGNQSWMANTQGNLNQRVSAAGHLGLGHMPIFAVWND</sequence>
<feature type="compositionally biased region" description="Polar residues" evidence="7">
    <location>
        <begin position="43"/>
        <end position="52"/>
    </location>
</feature>
<dbReference type="SMART" id="SM00380">
    <property type="entry name" value="AP2"/>
    <property type="match status" value="2"/>
</dbReference>
<feature type="compositionally biased region" description="Polar residues" evidence="7">
    <location>
        <begin position="156"/>
        <end position="170"/>
    </location>
</feature>
<dbReference type="Gene3D" id="3.30.730.10">
    <property type="entry name" value="AP2/ERF domain"/>
    <property type="match status" value="2"/>
</dbReference>
<feature type="region of interest" description="Disordered" evidence="7">
    <location>
        <begin position="217"/>
        <end position="242"/>
    </location>
</feature>
<keyword evidence="3" id="KW-0805">Transcription regulation</keyword>
<dbReference type="InterPro" id="IPR036955">
    <property type="entry name" value="AP2/ERF_dom_sf"/>
</dbReference>
<evidence type="ECO:0000256" key="1">
    <source>
        <dbReference type="ARBA" id="ARBA00004123"/>
    </source>
</evidence>
<dbReference type="InterPro" id="IPR001471">
    <property type="entry name" value="AP2/ERF_dom"/>
</dbReference>
<feature type="domain" description="AP2/ERF" evidence="8">
    <location>
        <begin position="382"/>
        <end position="448"/>
    </location>
</feature>